<organism evidence="1 2">
    <name type="scientific">Mycena sanguinolenta</name>
    <dbReference type="NCBI Taxonomy" id="230812"/>
    <lineage>
        <taxon>Eukaryota</taxon>
        <taxon>Fungi</taxon>
        <taxon>Dikarya</taxon>
        <taxon>Basidiomycota</taxon>
        <taxon>Agaricomycotina</taxon>
        <taxon>Agaricomycetes</taxon>
        <taxon>Agaricomycetidae</taxon>
        <taxon>Agaricales</taxon>
        <taxon>Marasmiineae</taxon>
        <taxon>Mycenaceae</taxon>
        <taxon>Mycena</taxon>
    </lineage>
</organism>
<name>A0A8H7DFZ1_9AGAR</name>
<keyword evidence="2" id="KW-1185">Reference proteome</keyword>
<dbReference type="PANTHER" id="PTHR33104:SF2">
    <property type="entry name" value="CXC3 LIKE CYSTEINE CLUSTER DOMAIN-CONTAINING PROTEIN"/>
    <property type="match status" value="1"/>
</dbReference>
<protein>
    <submittedName>
        <fullName evidence="1">Uncharacterized protein</fullName>
    </submittedName>
</protein>
<dbReference type="OrthoDB" id="3143151at2759"/>
<dbReference type="EMBL" id="JACAZH010000003">
    <property type="protein sequence ID" value="KAF7372955.1"/>
    <property type="molecule type" value="Genomic_DNA"/>
</dbReference>
<dbReference type="Pfam" id="PF18758">
    <property type="entry name" value="KDZ"/>
    <property type="match status" value="1"/>
</dbReference>
<comment type="caution">
    <text evidence="1">The sequence shown here is derived from an EMBL/GenBank/DDBJ whole genome shotgun (WGS) entry which is preliminary data.</text>
</comment>
<dbReference type="AlphaFoldDB" id="A0A8H7DFZ1"/>
<gene>
    <name evidence="1" type="ORF">MSAN_00502600</name>
</gene>
<proteinExistence type="predicted"/>
<dbReference type="InterPro" id="IPR040521">
    <property type="entry name" value="KDZ"/>
</dbReference>
<evidence type="ECO:0000313" key="1">
    <source>
        <dbReference type="EMBL" id="KAF7372955.1"/>
    </source>
</evidence>
<dbReference type="PANTHER" id="PTHR33104">
    <property type="entry name" value="SI:DKEY-29D5.2"/>
    <property type="match status" value="1"/>
</dbReference>
<accession>A0A8H7DFZ1</accession>
<reference evidence="1" key="1">
    <citation type="submission" date="2020-05" db="EMBL/GenBank/DDBJ databases">
        <title>Mycena genomes resolve the evolution of fungal bioluminescence.</title>
        <authorList>
            <person name="Tsai I.J."/>
        </authorList>
    </citation>
    <scope>NUCLEOTIDE SEQUENCE</scope>
    <source>
        <strain evidence="1">160909Yilan</strain>
    </source>
</reference>
<sequence length="506" mass="58599">MDYAISEVFRQLPKEIKEFLLIYDISCQWVLHWIERFMKGEYLFLRDNLKLIAAVGKFHLGAHVLDCFWKFSLNFVEGSGQVDGEILETLWAALDKLVGSTRNMSRAHRQEVLDDHMNDSNWKKMCGAVAAIIGKMDRANEGLDSTEEAFEQLSLRVGASHIDKWEQEERDALEPGGIGWEIYKARTAKEPGLAEISDSDENTSEADGYGSDHDEIIAMSLSDWEEEDENGWEEEEGNLDETDIHTTIEAERMRLSLPSNLKRVHIQADLYAILQKQEATMREGQINDALRKLRLTLGAKAWMLRNKVRNARGGKGRTRAWDSVKTKEQEVQRHVQIYLQARAALQRMGMGAEWRPITKQDLAMPGDLVEPNRFGQRSSSLPWFWRIEDGGVLDEIQESPEINEFYRVNWLRAKARVARWTEEKKIVAHEMVWIVKSFKYFREQWADRVRKAGVEEPGLQAFAEKQIDLWDTFAKNAEEMFQWAKTTSKEERWRKKGPEVAMITVS</sequence>
<evidence type="ECO:0000313" key="2">
    <source>
        <dbReference type="Proteomes" id="UP000623467"/>
    </source>
</evidence>
<dbReference type="Proteomes" id="UP000623467">
    <property type="component" value="Unassembled WGS sequence"/>
</dbReference>